<dbReference type="Proteomes" id="UP000177481">
    <property type="component" value="Unassembled WGS sequence"/>
</dbReference>
<evidence type="ECO:0000256" key="1">
    <source>
        <dbReference type="PIRSR" id="PIRSR001359-1"/>
    </source>
</evidence>
<evidence type="ECO:0000256" key="3">
    <source>
        <dbReference type="PIRSR" id="PIRSR001359-3"/>
    </source>
</evidence>
<evidence type="ECO:0000313" key="4">
    <source>
        <dbReference type="EMBL" id="OGD64960.1"/>
    </source>
</evidence>
<organism evidence="4 5">
    <name type="scientific">Candidatus Berkelbacteria bacterium RIFCSPLOWO2_01_FULL_50_28</name>
    <dbReference type="NCBI Taxonomy" id="1797471"/>
    <lineage>
        <taxon>Bacteria</taxon>
        <taxon>Candidatus Berkelbacteria</taxon>
    </lineage>
</organism>
<dbReference type="InterPro" id="IPR050246">
    <property type="entry name" value="Class_II_FBP_aldolase"/>
</dbReference>
<dbReference type="Pfam" id="PF01116">
    <property type="entry name" value="F_bP_aldolase"/>
    <property type="match status" value="1"/>
</dbReference>
<dbReference type="Gene3D" id="3.20.20.70">
    <property type="entry name" value="Aldolase class I"/>
    <property type="match status" value="1"/>
</dbReference>
<comment type="caution">
    <text evidence="4">The sequence shown here is derived from an EMBL/GenBank/DDBJ whole genome shotgun (WGS) entry which is preliminary data.</text>
</comment>
<dbReference type="GO" id="GO:0005975">
    <property type="term" value="P:carbohydrate metabolic process"/>
    <property type="evidence" value="ECO:0007669"/>
    <property type="project" value="InterPro"/>
</dbReference>
<dbReference type="NCBIfam" id="TIGR00167">
    <property type="entry name" value="cbbA"/>
    <property type="match status" value="1"/>
</dbReference>
<dbReference type="PANTHER" id="PTHR30304">
    <property type="entry name" value="D-TAGATOSE-1,6-BISPHOSPHATE ALDOLASE"/>
    <property type="match status" value="1"/>
</dbReference>
<feature type="binding site" evidence="2">
    <location>
        <begin position="206"/>
        <end position="208"/>
    </location>
    <ligand>
        <name>dihydroxyacetone phosphate</name>
        <dbReference type="ChEBI" id="CHEBI:57642"/>
    </ligand>
</feature>
<feature type="binding site" evidence="3">
    <location>
        <position position="133"/>
    </location>
    <ligand>
        <name>Zn(2+)</name>
        <dbReference type="ChEBI" id="CHEBI:29105"/>
        <label>2</label>
    </ligand>
</feature>
<dbReference type="GO" id="GO:0016832">
    <property type="term" value="F:aldehyde-lyase activity"/>
    <property type="evidence" value="ECO:0007669"/>
    <property type="project" value="InterPro"/>
</dbReference>
<dbReference type="GO" id="GO:0008270">
    <property type="term" value="F:zinc ion binding"/>
    <property type="evidence" value="ECO:0007669"/>
    <property type="project" value="InterPro"/>
</dbReference>
<accession>A0A1F5ECD3</accession>
<feature type="binding site" evidence="2">
    <location>
        <begin position="227"/>
        <end position="230"/>
    </location>
    <ligand>
        <name>dihydroxyacetone phosphate</name>
        <dbReference type="ChEBI" id="CHEBI:57642"/>
    </ligand>
</feature>
<feature type="binding site" evidence="3">
    <location>
        <position position="177"/>
    </location>
    <ligand>
        <name>Zn(2+)</name>
        <dbReference type="ChEBI" id="CHEBI:29105"/>
        <label>1</label>
        <note>catalytic</note>
    </ligand>
</feature>
<dbReference type="PANTHER" id="PTHR30304:SF0">
    <property type="entry name" value="D-TAGATOSE-1,6-BISPHOSPHATE ALDOLASE SUBUNIT GATY-RELATED"/>
    <property type="match status" value="1"/>
</dbReference>
<gene>
    <name evidence="4" type="ORF">A3A71_02850</name>
</gene>
<dbReference type="AlphaFoldDB" id="A0A1F5ECD3"/>
<reference evidence="4 5" key="1">
    <citation type="journal article" date="2016" name="Nat. Commun.">
        <title>Thousands of microbial genomes shed light on interconnected biogeochemical processes in an aquifer system.</title>
        <authorList>
            <person name="Anantharaman K."/>
            <person name="Brown C.T."/>
            <person name="Hug L.A."/>
            <person name="Sharon I."/>
            <person name="Castelle C.J."/>
            <person name="Probst A.J."/>
            <person name="Thomas B.C."/>
            <person name="Singh A."/>
            <person name="Wilkins M.J."/>
            <person name="Karaoz U."/>
            <person name="Brodie E.L."/>
            <person name="Williams K.H."/>
            <person name="Hubbard S.S."/>
            <person name="Banfield J.F."/>
        </authorList>
    </citation>
    <scope>NUCLEOTIDE SEQUENCE [LARGE SCALE GENOMIC DNA]</scope>
</reference>
<dbReference type="EMBL" id="MEZX01000002">
    <property type="protein sequence ID" value="OGD64960.1"/>
    <property type="molecule type" value="Genomic_DNA"/>
</dbReference>
<name>A0A1F5ECD3_9BACT</name>
<proteinExistence type="predicted"/>
<evidence type="ECO:0000256" key="2">
    <source>
        <dbReference type="PIRSR" id="PIRSR001359-2"/>
    </source>
</evidence>
<dbReference type="InterPro" id="IPR000771">
    <property type="entry name" value="FBA_II"/>
</dbReference>
<feature type="binding site" evidence="3">
    <location>
        <position position="82"/>
    </location>
    <ligand>
        <name>Zn(2+)</name>
        <dbReference type="ChEBI" id="CHEBI:29105"/>
        <label>1</label>
        <note>catalytic</note>
    </ligand>
</feature>
<protein>
    <recommendedName>
        <fullName evidence="6">Tagatose-bisphosphate aldolase</fullName>
    </recommendedName>
</protein>
<dbReference type="STRING" id="1797471.A3A71_02850"/>
<feature type="binding site" evidence="3">
    <location>
        <position position="205"/>
    </location>
    <ligand>
        <name>Zn(2+)</name>
        <dbReference type="ChEBI" id="CHEBI:29105"/>
        <label>1</label>
        <note>catalytic</note>
    </ligand>
</feature>
<dbReference type="InterPro" id="IPR013785">
    <property type="entry name" value="Aldolase_TIM"/>
</dbReference>
<dbReference type="PIRSF" id="PIRSF001359">
    <property type="entry name" value="F_bP_aldolase_II"/>
    <property type="match status" value="1"/>
</dbReference>
<feature type="active site" description="Proton donor" evidence="1">
    <location>
        <position position="81"/>
    </location>
</feature>
<dbReference type="CDD" id="cd00947">
    <property type="entry name" value="TBP_aldolase_IIB"/>
    <property type="match status" value="1"/>
</dbReference>
<feature type="binding site" evidence="3">
    <location>
        <position position="103"/>
    </location>
    <ligand>
        <name>Zn(2+)</name>
        <dbReference type="ChEBI" id="CHEBI:29105"/>
        <label>2</label>
    </ligand>
</feature>
<sequence>MLVNLRSMLQKADREHYAVGGYNMTTLESAMAIIEAGEEEKSPVILQVSEKTIDYMGLDLAFAVAKTLADRAVVPVCIHFDHGRNFPMVEDSLKIGFSSVMLDVSKMPKDERIEFVKEFVSKAHHLGATVEAEEDQIGGREDYVDGNRGHFTDPKRAAQFVRETNVDAFAVSIGSTHGKPLPHEKLDLELLAEINKAVDVPLVLHGASSTDEKVVREAISLGICKINIDTDLRLAFTRELRRTLKDADIYDPREELAPSRDEIRDEVIKHIRLFGSSDKA</sequence>
<keyword evidence="3" id="KW-0479">Metal-binding</keyword>
<evidence type="ECO:0008006" key="6">
    <source>
        <dbReference type="Google" id="ProtNLM"/>
    </source>
</evidence>
<evidence type="ECO:0000313" key="5">
    <source>
        <dbReference type="Proteomes" id="UP000177481"/>
    </source>
</evidence>
<feature type="binding site" evidence="2">
    <location>
        <position position="178"/>
    </location>
    <ligand>
        <name>dihydroxyacetone phosphate</name>
        <dbReference type="ChEBI" id="CHEBI:57642"/>
    </ligand>
</feature>
<keyword evidence="3" id="KW-0862">Zinc</keyword>
<dbReference type="SUPFAM" id="SSF51569">
    <property type="entry name" value="Aldolase"/>
    <property type="match status" value="1"/>
</dbReference>
<comment type="cofactor">
    <cofactor evidence="3">
        <name>Zn(2+)</name>
        <dbReference type="ChEBI" id="CHEBI:29105"/>
    </cofactor>
    <text evidence="3">Binds 2 Zn(2+) ions per subunit. One is catalytic and the other provides a structural contribution.</text>
</comment>